<evidence type="ECO:0000313" key="4">
    <source>
        <dbReference type="EMBL" id="CEP60186.1"/>
    </source>
</evidence>
<name>A0A0C7N3Y0_9SACH</name>
<reference evidence="4 5" key="1">
    <citation type="submission" date="2014-12" db="EMBL/GenBank/DDBJ databases">
        <authorList>
            <person name="Neuveglise Cecile"/>
        </authorList>
    </citation>
    <scope>NUCLEOTIDE SEQUENCE [LARGE SCALE GENOMIC DNA]</scope>
    <source>
        <strain evidence="4 5">CBS 12615</strain>
    </source>
</reference>
<proteinExistence type="inferred from homology"/>
<evidence type="ECO:0000256" key="3">
    <source>
        <dbReference type="SAM" id="MobiDB-lite"/>
    </source>
</evidence>
<dbReference type="PANTHER" id="PTHR47766">
    <property type="entry name" value="PROTEIN EFR3"/>
    <property type="match status" value="1"/>
</dbReference>
<feature type="region of interest" description="Disordered" evidence="3">
    <location>
        <begin position="571"/>
        <end position="642"/>
    </location>
</feature>
<organism evidence="4 5">
    <name type="scientific">Lachancea lanzarotensis</name>
    <dbReference type="NCBI Taxonomy" id="1245769"/>
    <lineage>
        <taxon>Eukaryota</taxon>
        <taxon>Fungi</taxon>
        <taxon>Dikarya</taxon>
        <taxon>Ascomycota</taxon>
        <taxon>Saccharomycotina</taxon>
        <taxon>Saccharomycetes</taxon>
        <taxon>Saccharomycetales</taxon>
        <taxon>Saccharomycetaceae</taxon>
        <taxon>Lachancea</taxon>
    </lineage>
</organism>
<comment type="similarity">
    <text evidence="1">Belongs to the EFR3 family.</text>
</comment>
<dbReference type="EMBL" id="LN736360">
    <property type="protein sequence ID" value="CEP60186.1"/>
    <property type="molecule type" value="Genomic_DNA"/>
</dbReference>
<dbReference type="GO" id="GO:0072659">
    <property type="term" value="P:protein localization to plasma membrane"/>
    <property type="evidence" value="ECO:0007669"/>
    <property type="project" value="EnsemblFungi"/>
</dbReference>
<dbReference type="Pfam" id="PF21072">
    <property type="entry name" value="EFR3"/>
    <property type="match status" value="1"/>
</dbReference>
<dbReference type="GO" id="GO:0005886">
    <property type="term" value="C:plasma membrane"/>
    <property type="evidence" value="ECO:0007669"/>
    <property type="project" value="EnsemblFungi"/>
</dbReference>
<dbReference type="InterPro" id="IPR039786">
    <property type="entry name" value="EFR3"/>
</dbReference>
<evidence type="ECO:0000256" key="2">
    <source>
        <dbReference type="ARBA" id="ARBA00017967"/>
    </source>
</evidence>
<dbReference type="HOGENOM" id="CLU_371806_0_0_1"/>
<dbReference type="STRING" id="1245769.A0A0C7N3Y0"/>
<keyword evidence="5" id="KW-1185">Reference proteome</keyword>
<dbReference type="GeneID" id="34683560"/>
<dbReference type="InterPro" id="IPR049150">
    <property type="entry name" value="EFR3_HEAT-like_rpt"/>
</dbReference>
<dbReference type="RefSeq" id="XP_022626431.1">
    <property type="nucleotide sequence ID" value="XM_022774323.1"/>
</dbReference>
<gene>
    <name evidence="4" type="ORF">LALA0_S01e04962g</name>
</gene>
<protein>
    <recommendedName>
        <fullName evidence="2">Protein EFR3</fullName>
    </recommendedName>
</protein>
<dbReference type="InterPro" id="IPR016024">
    <property type="entry name" value="ARM-type_fold"/>
</dbReference>
<evidence type="ECO:0000256" key="1">
    <source>
        <dbReference type="ARBA" id="ARBA00010216"/>
    </source>
</evidence>
<dbReference type="OrthoDB" id="19232at2759"/>
<dbReference type="Proteomes" id="UP000054304">
    <property type="component" value="Unassembled WGS sequence"/>
</dbReference>
<sequence length="733" mass="82134">MVLLFTPKHQKLVNQCYPSGRTTDKKPKSSETSYLLYYVNSRRTKLEKVSSFLARKSTADLNHRRIGNLSVTLELMDKIVIHCKENLNVFVRDFLQIMVKILSNNNVNNDASVVENAEKTFGSICRFLDGALCNGDADFIESFQGFVDLYFRVVTERLRDDNLLLKGCTDISTVQNLALNPQGSILISRAAETALTIFQEKNAQFRVQSLEAPGDLTMAKRLTRTQTNTEGLDDLINSEDHAIQALRSFFSTSETDKLTISIKALFNVLVKTPNQKLLQFICNGIPVHLRYIVVLIFIRQLRQDTQRSLISLKLISSLLVSEVSIVGLSIIDIMRKLLDVQITAGVSKEISSQCATTIGDLNRKTYYKDQTSDMFSEILIRLKDDRNSARTDSLRRDLQELATSTFTPSLNLDTYLELIPFLHEPVALFKVVSSTLAGSFSISKLFRVMDNLNSSEIQQTFMSAAFDKFKGITLLAGLKHYLETDDIEKSCYFFYHLEAAKFLGISDYRSQAKFKEASQERFSQDDLLNFYSDMGSNKYSDKGRQIILSQEINVSTTDLLSNGNITIRSDANANGGQLPDGVTIPPPLTQGFGSTPKSALGSDARSLRSLKHSSPTVRDLKSARSNGALRKKRDAVSHGSQSVKSHITNITFLLSELGDDCQESKIQDPDEEEVVSLEKTDLARSESLKFHNTAFRGSKRLSIPIKLQEDSDEFQDATEDFQITSTRGKLFAA</sequence>
<evidence type="ECO:0000313" key="5">
    <source>
        <dbReference type="Proteomes" id="UP000054304"/>
    </source>
</evidence>
<dbReference type="AlphaFoldDB" id="A0A0C7N3Y0"/>
<accession>A0A0C7N3Y0</accession>
<dbReference type="SUPFAM" id="SSF48371">
    <property type="entry name" value="ARM repeat"/>
    <property type="match status" value="1"/>
</dbReference>
<dbReference type="PANTHER" id="PTHR47766:SF1">
    <property type="entry name" value="PROTEIN EFR3"/>
    <property type="match status" value="1"/>
</dbReference>